<accession>A0A5N5WBN5</accession>
<feature type="domain" description="Methyltransferase type 11" evidence="1">
    <location>
        <begin position="70"/>
        <end position="166"/>
    </location>
</feature>
<dbReference type="Pfam" id="PF08241">
    <property type="entry name" value="Methyltransf_11"/>
    <property type="match status" value="1"/>
</dbReference>
<organism evidence="2 3">
    <name type="scientific">Streptomyces mobaraensis</name>
    <name type="common">Streptoverticillium mobaraense</name>
    <dbReference type="NCBI Taxonomy" id="35621"/>
    <lineage>
        <taxon>Bacteria</taxon>
        <taxon>Bacillati</taxon>
        <taxon>Actinomycetota</taxon>
        <taxon>Actinomycetes</taxon>
        <taxon>Kitasatosporales</taxon>
        <taxon>Streptomycetaceae</taxon>
        <taxon>Streptomyces</taxon>
    </lineage>
</organism>
<dbReference type="SUPFAM" id="SSF53335">
    <property type="entry name" value="S-adenosyl-L-methionine-dependent methyltransferases"/>
    <property type="match status" value="1"/>
</dbReference>
<dbReference type="GO" id="GO:0008757">
    <property type="term" value="F:S-adenosylmethionine-dependent methyltransferase activity"/>
    <property type="evidence" value="ECO:0007669"/>
    <property type="project" value="InterPro"/>
</dbReference>
<dbReference type="Proteomes" id="UP000327000">
    <property type="component" value="Unassembled WGS sequence"/>
</dbReference>
<dbReference type="GO" id="GO:0032259">
    <property type="term" value="P:methylation"/>
    <property type="evidence" value="ECO:0007669"/>
    <property type="project" value="UniProtKB-KW"/>
</dbReference>
<proteinExistence type="predicted"/>
<evidence type="ECO:0000313" key="2">
    <source>
        <dbReference type="EMBL" id="KAB7847743.1"/>
    </source>
</evidence>
<dbReference type="CDD" id="cd02440">
    <property type="entry name" value="AdoMet_MTases"/>
    <property type="match status" value="1"/>
</dbReference>
<evidence type="ECO:0000313" key="3">
    <source>
        <dbReference type="Proteomes" id="UP000327000"/>
    </source>
</evidence>
<sequence length="242" mass="26710">MTSETPAGKGVRMPRSVEDLNVVWEWDDAEGMQVRLAGYQPRDEYLRDRAERIGQLTEALSLHQGVDLFEIGSGEGVMARELAPRVNSLLCADVSQSFLDKTRATCAGVPNVEYHHIRNDYLAGLPDASFDAGFALNVFIHLNAFEVYLYLREIRRVLRPGGRFLFNYLDFGDVTRPQFHEYVASYPGAHPVAVKGFMSWLGSDVVGKLAAEAGLTPVPGSLVDQGGVCFLTLRRDDEGATA</sequence>
<dbReference type="EMBL" id="VOKX01000015">
    <property type="protein sequence ID" value="KAB7847743.1"/>
    <property type="molecule type" value="Genomic_DNA"/>
</dbReference>
<comment type="caution">
    <text evidence="2">The sequence shown here is derived from an EMBL/GenBank/DDBJ whole genome shotgun (WGS) entry which is preliminary data.</text>
</comment>
<evidence type="ECO:0000259" key="1">
    <source>
        <dbReference type="Pfam" id="PF08241"/>
    </source>
</evidence>
<dbReference type="InterPro" id="IPR029063">
    <property type="entry name" value="SAM-dependent_MTases_sf"/>
</dbReference>
<dbReference type="InterPro" id="IPR013216">
    <property type="entry name" value="Methyltransf_11"/>
</dbReference>
<dbReference type="Gene3D" id="3.40.50.150">
    <property type="entry name" value="Vaccinia Virus protein VP39"/>
    <property type="match status" value="1"/>
</dbReference>
<keyword evidence="2" id="KW-0808">Transferase</keyword>
<keyword evidence="3" id="KW-1185">Reference proteome</keyword>
<protein>
    <submittedName>
        <fullName evidence="2">Class I SAM-dependent methyltransferase</fullName>
    </submittedName>
</protein>
<name>A0A5N5WBN5_STRMB</name>
<dbReference type="OrthoDB" id="9804312at2"/>
<dbReference type="InterPro" id="IPR050508">
    <property type="entry name" value="Methyltransf_Superfamily"/>
</dbReference>
<gene>
    <name evidence="2" type="ORF">FRZ00_10335</name>
</gene>
<dbReference type="RefSeq" id="WP_004940272.1">
    <property type="nucleotide sequence ID" value="NZ_JBFADJ010000001.1"/>
</dbReference>
<dbReference type="PANTHER" id="PTHR42912">
    <property type="entry name" value="METHYLTRANSFERASE"/>
    <property type="match status" value="1"/>
</dbReference>
<dbReference type="AlphaFoldDB" id="A0A5N5WBN5"/>
<keyword evidence="2" id="KW-0489">Methyltransferase</keyword>
<reference evidence="2 3" key="1">
    <citation type="journal article" date="2019" name="Microb. Cell Fact.">
        <title>Exploring novel herbicidin analogues by transcriptional regulator overexpression and MS/MS molecular networking.</title>
        <authorList>
            <person name="Shi Y."/>
            <person name="Gu R."/>
            <person name="Li Y."/>
            <person name="Wang X."/>
            <person name="Ren W."/>
            <person name="Li X."/>
            <person name="Wang L."/>
            <person name="Xie Y."/>
            <person name="Hong B."/>
        </authorList>
    </citation>
    <scope>NUCLEOTIDE SEQUENCE [LARGE SCALE GENOMIC DNA]</scope>
    <source>
        <strain evidence="2 3">US-43</strain>
    </source>
</reference>